<gene>
    <name evidence="2" type="ORF">QJ048_06535</name>
</gene>
<reference evidence="2 3" key="1">
    <citation type="submission" date="2023-05" db="EMBL/GenBank/DDBJ databases">
        <title>Genome sequence of Pinibacter sp. MAH-24.</title>
        <authorList>
            <person name="Huq M.A."/>
        </authorList>
    </citation>
    <scope>NUCLEOTIDE SEQUENCE [LARGE SCALE GENOMIC DNA]</scope>
    <source>
        <strain evidence="2 3">MAH-24</strain>
    </source>
</reference>
<sequence length="175" mass="18779">MKIKLSFLFVAGLLFILKANAQLEAIHLSTKNFKAWGFGAFFNGSVPVSDADYVTAELGLSVFSSNQNNIGLAPLVAGYRYTFNRTGVGLYAEPNVGYSFGGSDIQVNTGDGNYADQKVAGAAAGITVGYLFPISEGALPIQFNLGVRYEHIFAPVGIHMVSLRIAHAFCFGRRD</sequence>
<keyword evidence="3" id="KW-1185">Reference proteome</keyword>
<dbReference type="Proteomes" id="UP001226434">
    <property type="component" value="Unassembled WGS sequence"/>
</dbReference>
<proteinExistence type="predicted"/>
<comment type="caution">
    <text evidence="2">The sequence shown here is derived from an EMBL/GenBank/DDBJ whole genome shotgun (WGS) entry which is preliminary data.</text>
</comment>
<protein>
    <recommendedName>
        <fullName evidence="4">Outer membrane protein beta-barrel domain-containing protein</fullName>
    </recommendedName>
</protein>
<name>A0ABT6RA26_9BACT</name>
<dbReference type="EMBL" id="JASBRG010000003">
    <property type="protein sequence ID" value="MDI3319421.1"/>
    <property type="molecule type" value="Genomic_DNA"/>
</dbReference>
<evidence type="ECO:0000313" key="3">
    <source>
        <dbReference type="Proteomes" id="UP001226434"/>
    </source>
</evidence>
<feature type="signal peptide" evidence="1">
    <location>
        <begin position="1"/>
        <end position="21"/>
    </location>
</feature>
<keyword evidence="1" id="KW-0732">Signal</keyword>
<organism evidence="2 3">
    <name type="scientific">Pinibacter soli</name>
    <dbReference type="NCBI Taxonomy" id="3044211"/>
    <lineage>
        <taxon>Bacteria</taxon>
        <taxon>Pseudomonadati</taxon>
        <taxon>Bacteroidota</taxon>
        <taxon>Chitinophagia</taxon>
        <taxon>Chitinophagales</taxon>
        <taxon>Chitinophagaceae</taxon>
        <taxon>Pinibacter</taxon>
    </lineage>
</organism>
<evidence type="ECO:0000313" key="2">
    <source>
        <dbReference type="EMBL" id="MDI3319421.1"/>
    </source>
</evidence>
<feature type="chain" id="PRO_5045643990" description="Outer membrane protein beta-barrel domain-containing protein" evidence="1">
    <location>
        <begin position="22"/>
        <end position="175"/>
    </location>
</feature>
<dbReference type="RefSeq" id="WP_282333534.1">
    <property type="nucleotide sequence ID" value="NZ_JASBRG010000003.1"/>
</dbReference>
<accession>A0ABT6RA26</accession>
<evidence type="ECO:0008006" key="4">
    <source>
        <dbReference type="Google" id="ProtNLM"/>
    </source>
</evidence>
<evidence type="ECO:0000256" key="1">
    <source>
        <dbReference type="SAM" id="SignalP"/>
    </source>
</evidence>